<evidence type="ECO:0000259" key="8">
    <source>
        <dbReference type="Pfam" id="PF09335"/>
    </source>
</evidence>
<dbReference type="GO" id="GO:0005886">
    <property type="term" value="C:plasma membrane"/>
    <property type="evidence" value="ECO:0007669"/>
    <property type="project" value="UniProtKB-SubCell"/>
</dbReference>
<keyword evidence="6 7" id="KW-0472">Membrane</keyword>
<feature type="domain" description="VTT" evidence="8">
    <location>
        <begin position="2"/>
        <end position="105"/>
    </location>
</feature>
<evidence type="ECO:0000313" key="9">
    <source>
        <dbReference type="EMBL" id="PDQ35573.1"/>
    </source>
</evidence>
<dbReference type="PANTHER" id="PTHR42709:SF6">
    <property type="entry name" value="UNDECAPRENYL PHOSPHATE TRANSPORTER A"/>
    <property type="match status" value="1"/>
</dbReference>
<evidence type="ECO:0000256" key="5">
    <source>
        <dbReference type="ARBA" id="ARBA00022989"/>
    </source>
</evidence>
<gene>
    <name evidence="9" type="ORF">B5766_05830</name>
</gene>
<protein>
    <recommendedName>
        <fullName evidence="8">VTT domain-containing protein</fullName>
    </recommendedName>
</protein>
<dbReference type="AlphaFoldDB" id="A0A2A6FT20"/>
<dbReference type="EMBL" id="NAEP01000032">
    <property type="protein sequence ID" value="PDQ35573.1"/>
    <property type="molecule type" value="Genomic_DNA"/>
</dbReference>
<proteinExistence type="inferred from homology"/>
<keyword evidence="4 7" id="KW-0812">Transmembrane</keyword>
<dbReference type="PANTHER" id="PTHR42709">
    <property type="entry name" value="ALKALINE PHOSPHATASE LIKE PROTEIN"/>
    <property type="match status" value="1"/>
</dbReference>
<evidence type="ECO:0000256" key="2">
    <source>
        <dbReference type="ARBA" id="ARBA00010792"/>
    </source>
</evidence>
<evidence type="ECO:0000256" key="4">
    <source>
        <dbReference type="ARBA" id="ARBA00022692"/>
    </source>
</evidence>
<feature type="transmembrane region" description="Helical" evidence="7">
    <location>
        <begin position="20"/>
        <end position="45"/>
    </location>
</feature>
<comment type="similarity">
    <text evidence="2">Belongs to the DedA family.</text>
</comment>
<accession>A0A2A6FT20</accession>
<dbReference type="InterPro" id="IPR032816">
    <property type="entry name" value="VTT_dom"/>
</dbReference>
<dbReference type="Pfam" id="PF09335">
    <property type="entry name" value="VTT_dom"/>
    <property type="match status" value="1"/>
</dbReference>
<evidence type="ECO:0000256" key="7">
    <source>
        <dbReference type="SAM" id="Phobius"/>
    </source>
</evidence>
<sequence length="133" mass="13763">MFPGDSLLLVTGVFVFGGVIHAHLWFVALCLAVAVLVGGEVVYVIGRISGPRIFQSGRGHLLGSEAVERTNAFFGRWGVVAVVIARFVPVARTVVPLAAGVSNTSSTNAAGSAVVPLAAGVSEMSRPRSTFGR</sequence>
<keyword evidence="3" id="KW-1003">Cell membrane</keyword>
<evidence type="ECO:0000256" key="6">
    <source>
        <dbReference type="ARBA" id="ARBA00023136"/>
    </source>
</evidence>
<dbReference type="InterPro" id="IPR051311">
    <property type="entry name" value="DedA_domain"/>
</dbReference>
<name>A0A2A6FT20_9MICO</name>
<evidence type="ECO:0000313" key="10">
    <source>
        <dbReference type="Proteomes" id="UP000219994"/>
    </source>
</evidence>
<reference evidence="10" key="1">
    <citation type="submission" date="2017-03" db="EMBL/GenBank/DDBJ databases">
        <authorList>
            <person name="Lund M.B."/>
        </authorList>
    </citation>
    <scope>NUCLEOTIDE SEQUENCE [LARGE SCALE GENOMIC DNA]</scope>
</reference>
<dbReference type="Proteomes" id="UP000219994">
    <property type="component" value="Unassembled WGS sequence"/>
</dbReference>
<comment type="caution">
    <text evidence="9">The sequence shown here is derived from an EMBL/GenBank/DDBJ whole genome shotgun (WGS) entry which is preliminary data.</text>
</comment>
<evidence type="ECO:0000256" key="3">
    <source>
        <dbReference type="ARBA" id="ARBA00022475"/>
    </source>
</evidence>
<keyword evidence="5 7" id="KW-1133">Transmembrane helix</keyword>
<evidence type="ECO:0000256" key="1">
    <source>
        <dbReference type="ARBA" id="ARBA00004651"/>
    </source>
</evidence>
<organism evidence="9 10">
    <name type="scientific">Candidatus Lumbricidiphila eiseniae</name>
    <dbReference type="NCBI Taxonomy" id="1969409"/>
    <lineage>
        <taxon>Bacteria</taxon>
        <taxon>Bacillati</taxon>
        <taxon>Actinomycetota</taxon>
        <taxon>Actinomycetes</taxon>
        <taxon>Micrococcales</taxon>
        <taxon>Microbacteriaceae</taxon>
        <taxon>Candidatus Lumbricidiphila</taxon>
    </lineage>
</organism>
<comment type="subcellular location">
    <subcellularLocation>
        <location evidence="1">Cell membrane</location>
        <topology evidence="1">Multi-pass membrane protein</topology>
    </subcellularLocation>
</comment>